<dbReference type="OrthoDB" id="9812921at2"/>
<organism evidence="2 3">
    <name type="scientific">Silicimonas algicola</name>
    <dbReference type="NCBI Taxonomy" id="1826607"/>
    <lineage>
        <taxon>Bacteria</taxon>
        <taxon>Pseudomonadati</taxon>
        <taxon>Pseudomonadota</taxon>
        <taxon>Alphaproteobacteria</taxon>
        <taxon>Rhodobacterales</taxon>
        <taxon>Paracoccaceae</taxon>
    </lineage>
</organism>
<comment type="caution">
    <text evidence="2">The sequence shown here is derived from an EMBL/GenBank/DDBJ whole genome shotgun (WGS) entry which is preliminary data.</text>
</comment>
<sequence length="274" mass="29726">MTSLVRIYDLATDATETVFETDRLIEAPNWTPDGTALIVNGDGLLFRLPLDAPRLDRIDTGDLSQLNNDHGLSPDGTRLAISDKTRNGMSEIYTLSVSGGSPEALGAPLPAYWHGWSPDGAALAYAGRRDGIFQICTMPASGGDETIVTGGFDHCDGPDYTPDGRWIWFNGEKDGSVDLWRIPVSGGAPERMTDDERVNWFPHPSPDGAHVLYVAFEAGTEGHPRDRDVELRLIPAEGGAPRTLLSLFGGQGTINVPCWSPDARRFAFVSYARP</sequence>
<dbReference type="PANTHER" id="PTHR36842">
    <property type="entry name" value="PROTEIN TOLB HOMOLOG"/>
    <property type="match status" value="1"/>
</dbReference>
<dbReference type="RefSeq" id="WP_109758377.1">
    <property type="nucleotide sequence ID" value="NZ_CP034588.1"/>
</dbReference>
<dbReference type="SUPFAM" id="SSF82171">
    <property type="entry name" value="DPP6 N-terminal domain-like"/>
    <property type="match status" value="1"/>
</dbReference>
<dbReference type="Gene3D" id="2.120.10.30">
    <property type="entry name" value="TolB, C-terminal domain"/>
    <property type="match status" value="1"/>
</dbReference>
<evidence type="ECO:0000256" key="1">
    <source>
        <dbReference type="ARBA" id="ARBA00009820"/>
    </source>
</evidence>
<dbReference type="EMBL" id="QGGV01000002">
    <property type="protein sequence ID" value="PWK57803.1"/>
    <property type="molecule type" value="Genomic_DNA"/>
</dbReference>
<comment type="similarity">
    <text evidence="1">Belongs to the TolB family.</text>
</comment>
<accession>A0A316GB33</accession>
<dbReference type="AlphaFoldDB" id="A0A316GB33"/>
<evidence type="ECO:0000313" key="3">
    <source>
        <dbReference type="Proteomes" id="UP000245390"/>
    </source>
</evidence>
<dbReference type="InterPro" id="IPR011042">
    <property type="entry name" value="6-blade_b-propeller_TolB-like"/>
</dbReference>
<keyword evidence="3" id="KW-1185">Reference proteome</keyword>
<gene>
    <name evidence="2" type="ORF">C8D95_102451</name>
</gene>
<proteinExistence type="inferred from homology"/>
<dbReference type="InterPro" id="IPR011659">
    <property type="entry name" value="WD40"/>
</dbReference>
<dbReference type="KEGG" id="salo:EF888_11935"/>
<dbReference type="PANTHER" id="PTHR36842:SF1">
    <property type="entry name" value="PROTEIN TOLB"/>
    <property type="match status" value="1"/>
</dbReference>
<dbReference type="Pfam" id="PF07676">
    <property type="entry name" value="PD40"/>
    <property type="match status" value="2"/>
</dbReference>
<protein>
    <submittedName>
        <fullName evidence="2">WD40 repeat protein</fullName>
    </submittedName>
</protein>
<evidence type="ECO:0000313" key="2">
    <source>
        <dbReference type="EMBL" id="PWK57803.1"/>
    </source>
</evidence>
<name>A0A316GB33_9RHOB</name>
<dbReference type="Proteomes" id="UP000245390">
    <property type="component" value="Unassembled WGS sequence"/>
</dbReference>
<reference evidence="2 3" key="1">
    <citation type="submission" date="2018-05" db="EMBL/GenBank/DDBJ databases">
        <title>Genomic Encyclopedia of Type Strains, Phase IV (KMG-IV): sequencing the most valuable type-strain genomes for metagenomic binning, comparative biology and taxonomic classification.</title>
        <authorList>
            <person name="Goeker M."/>
        </authorList>
    </citation>
    <scope>NUCLEOTIDE SEQUENCE [LARGE SCALE GENOMIC DNA]</scope>
    <source>
        <strain evidence="2 3">DSM 103371</strain>
    </source>
</reference>